<sequence length="216" mass="23828">MDDDRPISVTEHSVARKLLELNASRSSGPDNLPNWVLKNFAYILAAPIADIPNTSFLECNVPDAWKLANVCPLSKASSICIINEDLRPISLTPTLSKVAESFIIDIALKPVLLPIIDPGIFGFIPGSSTTLALISMFHHWLQATDGTASTVRTILLDFRRAFDLVDHNILVAKLFSIGVKPTAVNWIIDFLRHRKQRAKLNNIVSDWLDVPAGVPQ</sequence>
<evidence type="ECO:0000313" key="2">
    <source>
        <dbReference type="EMBL" id="CAB4029984.1"/>
    </source>
</evidence>
<feature type="domain" description="Reverse transcriptase" evidence="1">
    <location>
        <begin position="84"/>
        <end position="214"/>
    </location>
</feature>
<keyword evidence="3" id="KW-1185">Reference proteome</keyword>
<organism evidence="2 3">
    <name type="scientific">Paramuricea clavata</name>
    <name type="common">Red gorgonian</name>
    <name type="synonym">Violescent sea-whip</name>
    <dbReference type="NCBI Taxonomy" id="317549"/>
    <lineage>
        <taxon>Eukaryota</taxon>
        <taxon>Metazoa</taxon>
        <taxon>Cnidaria</taxon>
        <taxon>Anthozoa</taxon>
        <taxon>Octocorallia</taxon>
        <taxon>Malacalcyonacea</taxon>
        <taxon>Plexauridae</taxon>
        <taxon>Paramuricea</taxon>
    </lineage>
</organism>
<protein>
    <recommendedName>
        <fullName evidence="1">Reverse transcriptase domain-containing protein</fullName>
    </recommendedName>
</protein>
<accession>A0A6S7JIG9</accession>
<dbReference type="Pfam" id="PF00078">
    <property type="entry name" value="RVT_1"/>
    <property type="match status" value="1"/>
</dbReference>
<name>A0A6S7JIG9_PARCT</name>
<dbReference type="PANTHER" id="PTHR47510:SF3">
    <property type="entry name" value="ENDO_EXONUCLEASE_PHOSPHATASE DOMAIN-CONTAINING PROTEIN"/>
    <property type="match status" value="1"/>
</dbReference>
<dbReference type="InterPro" id="IPR000477">
    <property type="entry name" value="RT_dom"/>
</dbReference>
<gene>
    <name evidence="2" type="ORF">PACLA_8A006011</name>
</gene>
<evidence type="ECO:0000313" key="3">
    <source>
        <dbReference type="Proteomes" id="UP001152795"/>
    </source>
</evidence>
<dbReference type="OrthoDB" id="426210at2759"/>
<comment type="caution">
    <text evidence="2">The sequence shown here is derived from an EMBL/GenBank/DDBJ whole genome shotgun (WGS) entry which is preliminary data.</text>
</comment>
<evidence type="ECO:0000259" key="1">
    <source>
        <dbReference type="Pfam" id="PF00078"/>
    </source>
</evidence>
<dbReference type="PANTHER" id="PTHR47510">
    <property type="entry name" value="REVERSE TRANSCRIPTASE DOMAIN-CONTAINING PROTEIN"/>
    <property type="match status" value="1"/>
</dbReference>
<dbReference type="EMBL" id="CACRXK020016537">
    <property type="protein sequence ID" value="CAB4029984.1"/>
    <property type="molecule type" value="Genomic_DNA"/>
</dbReference>
<dbReference type="Proteomes" id="UP001152795">
    <property type="component" value="Unassembled WGS sequence"/>
</dbReference>
<proteinExistence type="predicted"/>
<reference evidence="2" key="1">
    <citation type="submission" date="2020-04" db="EMBL/GenBank/DDBJ databases">
        <authorList>
            <person name="Alioto T."/>
            <person name="Alioto T."/>
            <person name="Gomez Garrido J."/>
        </authorList>
    </citation>
    <scope>NUCLEOTIDE SEQUENCE</scope>
    <source>
        <strain evidence="2">A484AB</strain>
    </source>
</reference>
<dbReference type="AlphaFoldDB" id="A0A6S7JIG9"/>